<gene>
    <name evidence="1" type="ORF">FSO04_42750</name>
</gene>
<evidence type="ECO:0000313" key="2">
    <source>
        <dbReference type="Proteomes" id="UP000463700"/>
    </source>
</evidence>
<organism evidence="1 2">
    <name type="scientific">Paraburkholderia madseniana</name>
    <dbReference type="NCBI Taxonomy" id="2599607"/>
    <lineage>
        <taxon>Bacteria</taxon>
        <taxon>Pseudomonadati</taxon>
        <taxon>Pseudomonadota</taxon>
        <taxon>Betaproteobacteria</taxon>
        <taxon>Burkholderiales</taxon>
        <taxon>Burkholderiaceae</taxon>
        <taxon>Paraburkholderia</taxon>
    </lineage>
</organism>
<dbReference type="OrthoDB" id="9105669at2"/>
<dbReference type="RefSeq" id="WP_154567388.1">
    <property type="nucleotide sequence ID" value="NZ_VOSW01000162.1"/>
</dbReference>
<dbReference type="AlphaFoldDB" id="A0A6N6W0S8"/>
<dbReference type="EMBL" id="VOSW01000162">
    <property type="protein sequence ID" value="KAE8753871.1"/>
    <property type="molecule type" value="Genomic_DNA"/>
</dbReference>
<accession>A0A6N6W0S8</accession>
<comment type="caution">
    <text evidence="1">The sequence shown here is derived from an EMBL/GenBank/DDBJ whole genome shotgun (WGS) entry which is preliminary data.</text>
</comment>
<protein>
    <submittedName>
        <fullName evidence="1">Uncharacterized protein</fullName>
    </submittedName>
</protein>
<sequence>MAIRAEIIQYDHVPVDGVVGEGVFVPADGSTIISPPDGGCGTPRCGCFRGHCIQRLFPCDAAGTVFGYFVEFDSREELESVSAGQIARAAQNEMH</sequence>
<evidence type="ECO:0000313" key="1">
    <source>
        <dbReference type="EMBL" id="KAE8753871.1"/>
    </source>
</evidence>
<dbReference type="Proteomes" id="UP000463700">
    <property type="component" value="Unassembled WGS sequence"/>
</dbReference>
<name>A0A6N6W0S8_9BURK</name>
<reference evidence="1 2" key="1">
    <citation type="journal article" date="2020" name="Int. J. Syst. Evol. Microbiol.">
        <title>Paraburkholderia madseniana sp. nov., a phenolic acid-degrading bacterium isolated from acidic forest soil.</title>
        <authorList>
            <person name="Wilhelm R.C."/>
            <person name="Murphy S.J.L."/>
            <person name="Feriancek N.M."/>
            <person name="Karasz D.C."/>
            <person name="DeRito C.M."/>
            <person name="Newman J.D."/>
            <person name="Buckley D.H."/>
        </authorList>
    </citation>
    <scope>NUCLEOTIDE SEQUENCE [LARGE SCALE GENOMIC DNA]</scope>
    <source>
        <strain evidence="1 2">RP11</strain>
    </source>
</reference>
<proteinExistence type="predicted"/>